<dbReference type="InterPro" id="IPR013320">
    <property type="entry name" value="ConA-like_dom_sf"/>
</dbReference>
<dbReference type="InterPro" id="IPR000859">
    <property type="entry name" value="CUB_dom"/>
</dbReference>
<organism evidence="7 8">
    <name type="scientific">Macaca fascicularis</name>
    <name type="common">Crab-eating macaque</name>
    <name type="synonym">Cynomolgus monkey</name>
    <dbReference type="NCBI Taxonomy" id="9541"/>
    <lineage>
        <taxon>Eukaryota</taxon>
        <taxon>Metazoa</taxon>
        <taxon>Chordata</taxon>
        <taxon>Craniata</taxon>
        <taxon>Vertebrata</taxon>
        <taxon>Euteleostomi</taxon>
        <taxon>Mammalia</taxon>
        <taxon>Eutheria</taxon>
        <taxon>Euarchontoglires</taxon>
        <taxon>Primates</taxon>
        <taxon>Haplorrhini</taxon>
        <taxon>Catarrhini</taxon>
        <taxon>Cercopithecidae</taxon>
        <taxon>Cercopithecinae</taxon>
        <taxon>Macaca</taxon>
    </lineage>
</organism>
<dbReference type="Pfam" id="PF00431">
    <property type="entry name" value="CUB"/>
    <property type="match status" value="1"/>
</dbReference>
<feature type="signal peptide" evidence="4">
    <location>
        <begin position="1"/>
        <end position="37"/>
    </location>
</feature>
<dbReference type="InterPro" id="IPR057333">
    <property type="entry name" value="SEA_Gpr126"/>
</dbReference>
<dbReference type="Pfam" id="PF25307">
    <property type="entry name" value="SEA_Gpr126"/>
    <property type="match status" value="1"/>
</dbReference>
<evidence type="ECO:0000256" key="3">
    <source>
        <dbReference type="PROSITE-ProRule" id="PRU00059"/>
    </source>
</evidence>
<evidence type="ECO:0000256" key="4">
    <source>
        <dbReference type="SAM" id="SignalP"/>
    </source>
</evidence>
<reference evidence="7" key="2">
    <citation type="submission" date="2025-08" db="UniProtKB">
        <authorList>
            <consortium name="Ensembl"/>
        </authorList>
    </citation>
    <scope>IDENTIFICATION</scope>
</reference>
<dbReference type="PANTHER" id="PTHR24251:SF41">
    <property type="entry name" value="DELETED IN MALIGNANT BRAIN TUMORS 1 PROTEIN-LIKE"/>
    <property type="match status" value="1"/>
</dbReference>
<keyword evidence="4" id="KW-0732">Signal</keyword>
<feature type="domain" description="CUB" evidence="5">
    <location>
        <begin position="41"/>
        <end position="149"/>
    </location>
</feature>
<dbReference type="AlphaFoldDB" id="A0A7N9D1B0"/>
<dbReference type="InterPro" id="IPR001759">
    <property type="entry name" value="PTX_dom"/>
</dbReference>
<feature type="domain" description="Pentraxin (PTX)" evidence="6">
    <location>
        <begin position="154"/>
        <end position="356"/>
    </location>
</feature>
<evidence type="ECO:0000313" key="7">
    <source>
        <dbReference type="Ensembl" id="ENSMFAP00000055874.1"/>
    </source>
</evidence>
<dbReference type="Ensembl" id="ENSMFAT00000086854.1">
    <property type="protein sequence ID" value="ENSMFAP00000055874.1"/>
    <property type="gene ID" value="ENSMFAG00000001233.2"/>
</dbReference>
<evidence type="ECO:0000259" key="6">
    <source>
        <dbReference type="PROSITE" id="PS51828"/>
    </source>
</evidence>
<evidence type="ECO:0000313" key="8">
    <source>
        <dbReference type="Proteomes" id="UP000233100"/>
    </source>
</evidence>
<dbReference type="Bgee" id="ENSMFAG00000001233">
    <property type="expression patterns" value="Expressed in liver and 12 other cell types or tissues"/>
</dbReference>
<comment type="caution">
    <text evidence="3">Lacks conserved residue(s) required for the propagation of feature annotation.</text>
</comment>
<evidence type="ECO:0000259" key="5">
    <source>
        <dbReference type="PROSITE" id="PS01180"/>
    </source>
</evidence>
<dbReference type="GeneTree" id="ENSGT00940000155621"/>
<keyword evidence="8" id="KW-1185">Reference proteome</keyword>
<keyword evidence="2 3" id="KW-1015">Disulfide bond</keyword>
<sequence>MMFRSDRMWSCHWKWKPSPLLFLFALYIMCVPHSVWGCANCRVVLSNPSGTFTSPCYPNDYPNSQACMWTLRAPTGYIIQITFNDFDIEEAPNCIYDSLSLDNGESQTKFCGATAKGLSFNSSANEMHVSFSSDFSIQKKGFNASYIRVAVSLRNQKVILPQTSDAYQVSVAKSVSIPELSAFTLCFEATKVGHEDNDWTAFSYSNASFTQLLSFGKAKSGYFLSISDSKCLLNNALPVKEKEDIFAESFEQLCLVWNNSLGSIGVNFKRNYETVPCDSTISKVIPGNGKLLLGSNQNEIVSLKGDIYNFRLWNFTMNAKILSNLSCNMKGNVVDWQNDFWNIPNLALKAESNLSCGSYLIPLPAAELASCADLGTLCQDGIIYRISVVIQNILRHPEVKVQSKVAEWLNSTFENWNYTVYVINISFHLSGGEDKIKVKRSIENEPRLVLWALLVYNATNNTNLEGKIIQQKLLKNNESLDEGLRLHTVNVRQLGYCLAVEEPKGYYWPSIQPSEYVLPCPDKPDFSASRICYATNKSVAYWGPPDISSCSTVLTVTCLSLLLSKYFFFWRVYFIG</sequence>
<dbReference type="SUPFAM" id="SSF49854">
    <property type="entry name" value="Spermadhesin, CUB domain"/>
    <property type="match status" value="1"/>
</dbReference>
<name>A0A7N9D1B0_MACFA</name>
<evidence type="ECO:0000256" key="1">
    <source>
        <dbReference type="ARBA" id="ARBA00022737"/>
    </source>
</evidence>
<dbReference type="FunFam" id="2.60.120.200:FF:000050">
    <property type="entry name" value="Adhesion G protein-coupled receptor G6"/>
    <property type="match status" value="1"/>
</dbReference>
<dbReference type="PROSITE" id="PS51828">
    <property type="entry name" value="PTX_2"/>
    <property type="match status" value="1"/>
</dbReference>
<dbReference type="PROSITE" id="PS01180">
    <property type="entry name" value="CUB"/>
    <property type="match status" value="1"/>
</dbReference>
<dbReference type="CDD" id="cd00041">
    <property type="entry name" value="CUB"/>
    <property type="match status" value="1"/>
</dbReference>
<dbReference type="PANTHER" id="PTHR24251">
    <property type="entry name" value="OVOCHYMASE-RELATED"/>
    <property type="match status" value="1"/>
</dbReference>
<evidence type="ECO:0000256" key="2">
    <source>
        <dbReference type="ARBA" id="ARBA00023157"/>
    </source>
</evidence>
<reference evidence="7 8" key="1">
    <citation type="submission" date="2013-03" db="EMBL/GenBank/DDBJ databases">
        <authorList>
            <person name="Warren W."/>
            <person name="Wilson R.K."/>
        </authorList>
    </citation>
    <scope>NUCLEOTIDE SEQUENCE</scope>
</reference>
<proteinExistence type="predicted"/>
<dbReference type="Pfam" id="PF00354">
    <property type="entry name" value="Pentaxin"/>
    <property type="match status" value="1"/>
</dbReference>
<protein>
    <submittedName>
        <fullName evidence="7">Adhesion G protein-coupled receptor G6</fullName>
    </submittedName>
</protein>
<dbReference type="SMART" id="SM00159">
    <property type="entry name" value="PTX"/>
    <property type="match status" value="1"/>
</dbReference>
<dbReference type="FunFam" id="2.60.120.290:FF:000019">
    <property type="entry name" value="Adhesion G-protein coupled receptor G6"/>
    <property type="match status" value="1"/>
</dbReference>
<dbReference type="Gene3D" id="2.60.120.290">
    <property type="entry name" value="Spermadhesin, CUB domain"/>
    <property type="match status" value="1"/>
</dbReference>
<feature type="disulfide bond" evidence="3">
    <location>
        <begin position="94"/>
        <end position="111"/>
    </location>
</feature>
<dbReference type="Gene3D" id="2.60.120.200">
    <property type="match status" value="1"/>
</dbReference>
<gene>
    <name evidence="7" type="primary">ADGRG6</name>
</gene>
<reference evidence="7" key="3">
    <citation type="submission" date="2025-09" db="UniProtKB">
        <authorList>
            <consortium name="Ensembl"/>
        </authorList>
    </citation>
    <scope>IDENTIFICATION</scope>
</reference>
<dbReference type="Proteomes" id="UP000233100">
    <property type="component" value="Chromosome 4"/>
</dbReference>
<keyword evidence="1" id="KW-0677">Repeat</keyword>
<dbReference type="InterPro" id="IPR035914">
    <property type="entry name" value="Sperma_CUB_dom_sf"/>
</dbReference>
<dbReference type="SMART" id="SM00042">
    <property type="entry name" value="CUB"/>
    <property type="match status" value="1"/>
</dbReference>
<dbReference type="SUPFAM" id="SSF49899">
    <property type="entry name" value="Concanavalin A-like lectins/glucanases"/>
    <property type="match status" value="1"/>
</dbReference>
<accession>A0A7N9D1B0</accession>
<feature type="chain" id="PRO_5031168405" evidence="4">
    <location>
        <begin position="38"/>
        <end position="576"/>
    </location>
</feature>